<evidence type="ECO:0000256" key="2">
    <source>
        <dbReference type="ARBA" id="ARBA00023157"/>
    </source>
</evidence>
<protein>
    <submittedName>
        <fullName evidence="6">Pectinesterase inhibitor</fullName>
    </submittedName>
</protein>
<dbReference type="OMA" id="CEANRCE"/>
<dbReference type="InterPro" id="IPR006501">
    <property type="entry name" value="Pectinesterase_inhib_dom"/>
</dbReference>
<dbReference type="SUPFAM" id="SSF101148">
    <property type="entry name" value="Plant invertase/pectin methylesterase inhibitor"/>
    <property type="match status" value="1"/>
</dbReference>
<dbReference type="GO" id="GO:0046910">
    <property type="term" value="F:pectinesterase inhibitor activity"/>
    <property type="evidence" value="ECO:0007669"/>
    <property type="project" value="UniProtKB-ARBA"/>
</dbReference>
<dbReference type="PANTHER" id="PTHR35357:SF8">
    <property type="entry name" value="OS01G0111000 PROTEIN"/>
    <property type="match status" value="1"/>
</dbReference>
<name>A0A1R3GRS3_COCAP</name>
<dbReference type="AlphaFoldDB" id="A0A1R3GRS3"/>
<comment type="similarity">
    <text evidence="3">Belongs to the PMEI family.</text>
</comment>
<feature type="domain" description="Pectinesterase inhibitor" evidence="5">
    <location>
        <begin position="28"/>
        <end position="173"/>
    </location>
</feature>
<accession>A0A1R3GRS3</accession>
<dbReference type="NCBIfam" id="TIGR01614">
    <property type="entry name" value="PME_inhib"/>
    <property type="match status" value="1"/>
</dbReference>
<evidence type="ECO:0000313" key="6">
    <source>
        <dbReference type="EMBL" id="OMO60747.1"/>
    </source>
</evidence>
<dbReference type="Gramene" id="OMO60747">
    <property type="protein sequence ID" value="OMO60747"/>
    <property type="gene ID" value="CCACVL1_23905"/>
</dbReference>
<dbReference type="EMBL" id="AWWV01013651">
    <property type="protein sequence ID" value="OMO60747.1"/>
    <property type="molecule type" value="Genomic_DNA"/>
</dbReference>
<dbReference type="SMART" id="SM00856">
    <property type="entry name" value="PMEI"/>
    <property type="match status" value="1"/>
</dbReference>
<feature type="signal peptide" evidence="4">
    <location>
        <begin position="1"/>
        <end position="23"/>
    </location>
</feature>
<comment type="caution">
    <text evidence="6">The sequence shown here is derived from an EMBL/GenBank/DDBJ whole genome shotgun (WGS) entry which is preliminary data.</text>
</comment>
<keyword evidence="2" id="KW-1015">Disulfide bond</keyword>
<sequence>MARFHFVLVFFLCYYCLPFHSSAAISNVPTKLVNDICNQTSNYSFCVESLYSDPRTPDADAYELAYVSFGLAYLNATATQDSIAKLLKNKTASAASLKRLKICKRDYHKAVSALEQAFNDLNSETYFQLAKLAGRAAAAADNCQSSFEGTHDYSPLATMNACLKALSGICVVVSKFFTGSG</sequence>
<evidence type="ECO:0000313" key="7">
    <source>
        <dbReference type="Proteomes" id="UP000188268"/>
    </source>
</evidence>
<keyword evidence="1 4" id="KW-0732">Signal</keyword>
<gene>
    <name evidence="6" type="ORF">CCACVL1_23905</name>
</gene>
<dbReference type="PANTHER" id="PTHR35357">
    <property type="entry name" value="OS02G0537100 PROTEIN"/>
    <property type="match status" value="1"/>
</dbReference>
<evidence type="ECO:0000256" key="3">
    <source>
        <dbReference type="ARBA" id="ARBA00038471"/>
    </source>
</evidence>
<dbReference type="Proteomes" id="UP000188268">
    <property type="component" value="Unassembled WGS sequence"/>
</dbReference>
<proteinExistence type="inferred from homology"/>
<evidence type="ECO:0000259" key="5">
    <source>
        <dbReference type="SMART" id="SM00856"/>
    </source>
</evidence>
<feature type="chain" id="PRO_5012096650" evidence="4">
    <location>
        <begin position="24"/>
        <end position="181"/>
    </location>
</feature>
<evidence type="ECO:0000256" key="1">
    <source>
        <dbReference type="ARBA" id="ARBA00022729"/>
    </source>
</evidence>
<dbReference type="OrthoDB" id="1899876at2759"/>
<organism evidence="6 7">
    <name type="scientific">Corchorus capsularis</name>
    <name type="common">Jute</name>
    <dbReference type="NCBI Taxonomy" id="210143"/>
    <lineage>
        <taxon>Eukaryota</taxon>
        <taxon>Viridiplantae</taxon>
        <taxon>Streptophyta</taxon>
        <taxon>Embryophyta</taxon>
        <taxon>Tracheophyta</taxon>
        <taxon>Spermatophyta</taxon>
        <taxon>Magnoliopsida</taxon>
        <taxon>eudicotyledons</taxon>
        <taxon>Gunneridae</taxon>
        <taxon>Pentapetalae</taxon>
        <taxon>rosids</taxon>
        <taxon>malvids</taxon>
        <taxon>Malvales</taxon>
        <taxon>Malvaceae</taxon>
        <taxon>Grewioideae</taxon>
        <taxon>Apeibeae</taxon>
        <taxon>Corchorus</taxon>
    </lineage>
</organism>
<dbReference type="FunFam" id="1.20.140.40:FF:000008">
    <property type="entry name" value="Invertase/pectin methylesterase inhibitor family protein"/>
    <property type="match status" value="1"/>
</dbReference>
<dbReference type="STRING" id="210143.A0A1R3GRS3"/>
<dbReference type="CDD" id="cd14859">
    <property type="entry name" value="PMEI_like"/>
    <property type="match status" value="1"/>
</dbReference>
<dbReference type="Gene3D" id="1.20.140.40">
    <property type="entry name" value="Invertase/pectin methylesterase inhibitor family protein"/>
    <property type="match status" value="1"/>
</dbReference>
<dbReference type="Pfam" id="PF04043">
    <property type="entry name" value="PMEI"/>
    <property type="match status" value="1"/>
</dbReference>
<reference evidence="6 7" key="1">
    <citation type="submission" date="2013-09" db="EMBL/GenBank/DDBJ databases">
        <title>Corchorus capsularis genome sequencing.</title>
        <authorList>
            <person name="Alam M."/>
            <person name="Haque M.S."/>
            <person name="Islam M.S."/>
            <person name="Emdad E.M."/>
            <person name="Islam M.M."/>
            <person name="Ahmed B."/>
            <person name="Halim A."/>
            <person name="Hossen Q.M.M."/>
            <person name="Hossain M.Z."/>
            <person name="Ahmed R."/>
            <person name="Khan M.M."/>
            <person name="Islam R."/>
            <person name="Rashid M.M."/>
            <person name="Khan S.A."/>
            <person name="Rahman M.S."/>
            <person name="Alam M."/>
        </authorList>
    </citation>
    <scope>NUCLEOTIDE SEQUENCE [LARGE SCALE GENOMIC DNA]</scope>
    <source>
        <strain evidence="7">cv. CVL-1</strain>
        <tissue evidence="6">Whole seedling</tissue>
    </source>
</reference>
<evidence type="ECO:0000256" key="4">
    <source>
        <dbReference type="SAM" id="SignalP"/>
    </source>
</evidence>
<dbReference type="InterPro" id="IPR035513">
    <property type="entry name" value="Invertase/methylesterase_inhib"/>
</dbReference>
<keyword evidence="7" id="KW-1185">Reference proteome</keyword>